<evidence type="ECO:0000313" key="2">
    <source>
        <dbReference type="EMBL" id="KAG7160460.1"/>
    </source>
</evidence>
<sequence length="102" mass="11074">MSLPPRPSRIHMARSLRSSKGHMVSPSRSPKGRMASCGSSRGHKASSRGRQGLTWSTFPVVKGSHSQPSRSLRGHKAGLLRSEGSYTKAAVLDKTPECLHRI</sequence>
<proteinExistence type="predicted"/>
<reference evidence="2" key="1">
    <citation type="journal article" date="2021" name="Sci. Adv.">
        <title>The American lobster genome reveals insights on longevity, neural, and immune adaptations.</title>
        <authorList>
            <person name="Polinski J.M."/>
            <person name="Zimin A.V."/>
            <person name="Clark K.F."/>
            <person name="Kohn A.B."/>
            <person name="Sadowski N."/>
            <person name="Timp W."/>
            <person name="Ptitsyn A."/>
            <person name="Khanna P."/>
            <person name="Romanova D.Y."/>
            <person name="Williams P."/>
            <person name="Greenwood S.J."/>
            <person name="Moroz L.L."/>
            <person name="Walt D.R."/>
            <person name="Bodnar A.G."/>
        </authorList>
    </citation>
    <scope>NUCLEOTIDE SEQUENCE</scope>
    <source>
        <strain evidence="2">GMGI-L3</strain>
    </source>
</reference>
<gene>
    <name evidence="2" type="ORF">Hamer_G001719</name>
</gene>
<comment type="caution">
    <text evidence="2">The sequence shown here is derived from an EMBL/GenBank/DDBJ whole genome shotgun (WGS) entry which is preliminary data.</text>
</comment>
<dbReference type="Proteomes" id="UP000747542">
    <property type="component" value="Unassembled WGS sequence"/>
</dbReference>
<feature type="compositionally biased region" description="Basic residues" evidence="1">
    <location>
        <begin position="8"/>
        <end position="20"/>
    </location>
</feature>
<feature type="region of interest" description="Disordered" evidence="1">
    <location>
        <begin position="1"/>
        <end position="55"/>
    </location>
</feature>
<protein>
    <submittedName>
        <fullName evidence="2">Uncharacterized protein</fullName>
    </submittedName>
</protein>
<dbReference type="EMBL" id="JAHLQT010031306">
    <property type="protein sequence ID" value="KAG7160460.1"/>
    <property type="molecule type" value="Genomic_DNA"/>
</dbReference>
<evidence type="ECO:0000256" key="1">
    <source>
        <dbReference type="SAM" id="MobiDB-lite"/>
    </source>
</evidence>
<accession>A0A8J5MQV0</accession>
<evidence type="ECO:0000313" key="3">
    <source>
        <dbReference type="Proteomes" id="UP000747542"/>
    </source>
</evidence>
<keyword evidence="3" id="KW-1185">Reference proteome</keyword>
<dbReference type="AlphaFoldDB" id="A0A8J5MQV0"/>
<organism evidence="2 3">
    <name type="scientific">Homarus americanus</name>
    <name type="common">American lobster</name>
    <dbReference type="NCBI Taxonomy" id="6706"/>
    <lineage>
        <taxon>Eukaryota</taxon>
        <taxon>Metazoa</taxon>
        <taxon>Ecdysozoa</taxon>
        <taxon>Arthropoda</taxon>
        <taxon>Crustacea</taxon>
        <taxon>Multicrustacea</taxon>
        <taxon>Malacostraca</taxon>
        <taxon>Eumalacostraca</taxon>
        <taxon>Eucarida</taxon>
        <taxon>Decapoda</taxon>
        <taxon>Pleocyemata</taxon>
        <taxon>Astacidea</taxon>
        <taxon>Nephropoidea</taxon>
        <taxon>Nephropidae</taxon>
        <taxon>Homarus</taxon>
    </lineage>
</organism>
<name>A0A8J5MQV0_HOMAM</name>